<evidence type="ECO:0000259" key="4">
    <source>
        <dbReference type="Pfam" id="PF00534"/>
    </source>
</evidence>
<organism evidence="6 7">
    <name type="scientific">Wenjunlia tyrosinilytica</name>
    <dbReference type="NCBI Taxonomy" id="1544741"/>
    <lineage>
        <taxon>Bacteria</taxon>
        <taxon>Bacillati</taxon>
        <taxon>Actinomycetota</taxon>
        <taxon>Actinomycetes</taxon>
        <taxon>Kitasatosporales</taxon>
        <taxon>Streptomycetaceae</taxon>
        <taxon>Wenjunlia</taxon>
    </lineage>
</organism>
<dbReference type="SUPFAM" id="SSF53756">
    <property type="entry name" value="UDP-Glycosyltransferase/glycogen phosphorylase"/>
    <property type="match status" value="1"/>
</dbReference>
<dbReference type="PANTHER" id="PTHR12526:SF510">
    <property type="entry name" value="D-INOSITOL 3-PHOSPHATE GLYCOSYLTRANSFERASE"/>
    <property type="match status" value="1"/>
</dbReference>
<evidence type="ECO:0000256" key="1">
    <source>
        <dbReference type="ARBA" id="ARBA00021292"/>
    </source>
</evidence>
<name>A0A918E1H6_9ACTN</name>
<comment type="caution">
    <text evidence="6">The sequence shown here is derived from an EMBL/GenBank/DDBJ whole genome shotgun (WGS) entry which is preliminary data.</text>
</comment>
<dbReference type="GO" id="GO:0016757">
    <property type="term" value="F:glycosyltransferase activity"/>
    <property type="evidence" value="ECO:0007669"/>
    <property type="project" value="UniProtKB-KW"/>
</dbReference>
<reference evidence="6" key="2">
    <citation type="submission" date="2020-09" db="EMBL/GenBank/DDBJ databases">
        <authorList>
            <person name="Sun Q."/>
            <person name="Zhou Y."/>
        </authorList>
    </citation>
    <scope>NUCLEOTIDE SEQUENCE</scope>
    <source>
        <strain evidence="6">CGMCC 4.7201</strain>
    </source>
</reference>
<dbReference type="RefSeq" id="WP_189134512.1">
    <property type="nucleotide sequence ID" value="NZ_BMMS01000028.1"/>
</dbReference>
<dbReference type="AlphaFoldDB" id="A0A918E1H6"/>
<sequence>MRVAMLLMYPGLPWQEDWCKAAATVADVVVIAPVARLSLPPLPGLPFAGRDPQDPHRYEVVKLHWRPSRLLGQVAHRVTARRIREVLGREAAECGPLDLLHAHTYYAADHLPWLGRASGLPYVVTEHDPAWYGHPSRPVPGRPALRRTARLYEGSAAVIAVSDSLRDALRALGMPGRVRVVPNPVDTGALPPLPARSRIGQDPVRIVSAGRLAPQKGYDVLLDAFATARAKDSRLRLRIIGEGRLRPELQERIRRLGLVGTVDLLGHLDRAAMLHEMAHADLFATASNAESFCVVALEAQCCGLPLVATRTGALPELAADGGGVTVAPEHPEALAQALLHVADTLGSYDRAALSERGRRGYGLESVGQRLAEVYRTVGADQFLP</sequence>
<accession>A0A918E1H6</accession>
<dbReference type="InterPro" id="IPR028098">
    <property type="entry name" value="Glyco_trans_4-like_N"/>
</dbReference>
<evidence type="ECO:0000259" key="5">
    <source>
        <dbReference type="Pfam" id="PF13439"/>
    </source>
</evidence>
<dbReference type="Pfam" id="PF13439">
    <property type="entry name" value="Glyco_transf_4"/>
    <property type="match status" value="1"/>
</dbReference>
<keyword evidence="2" id="KW-0328">Glycosyltransferase</keyword>
<dbReference type="InterPro" id="IPR001296">
    <property type="entry name" value="Glyco_trans_1"/>
</dbReference>
<feature type="domain" description="Glycosyltransferase subfamily 4-like N-terminal" evidence="5">
    <location>
        <begin position="55"/>
        <end position="187"/>
    </location>
</feature>
<gene>
    <name evidence="6" type="ORF">GCM10012280_55070</name>
</gene>
<evidence type="ECO:0000256" key="3">
    <source>
        <dbReference type="ARBA" id="ARBA00022679"/>
    </source>
</evidence>
<evidence type="ECO:0000313" key="7">
    <source>
        <dbReference type="Proteomes" id="UP000641932"/>
    </source>
</evidence>
<dbReference type="Gene3D" id="3.40.50.2000">
    <property type="entry name" value="Glycogen Phosphorylase B"/>
    <property type="match status" value="2"/>
</dbReference>
<proteinExistence type="predicted"/>
<evidence type="ECO:0000313" key="6">
    <source>
        <dbReference type="EMBL" id="GGO96174.1"/>
    </source>
</evidence>
<keyword evidence="3 6" id="KW-0808">Transferase</keyword>
<dbReference type="EMBL" id="BMMS01000028">
    <property type="protein sequence ID" value="GGO96174.1"/>
    <property type="molecule type" value="Genomic_DNA"/>
</dbReference>
<keyword evidence="7" id="KW-1185">Reference proteome</keyword>
<protein>
    <recommendedName>
        <fullName evidence="1">D-inositol 3-phosphate glycosyltransferase</fullName>
    </recommendedName>
</protein>
<reference evidence="6" key="1">
    <citation type="journal article" date="2014" name="Int. J. Syst. Evol. Microbiol.">
        <title>Complete genome sequence of Corynebacterium casei LMG S-19264T (=DSM 44701T), isolated from a smear-ripened cheese.</title>
        <authorList>
            <consortium name="US DOE Joint Genome Institute (JGI-PGF)"/>
            <person name="Walter F."/>
            <person name="Albersmeier A."/>
            <person name="Kalinowski J."/>
            <person name="Ruckert C."/>
        </authorList>
    </citation>
    <scope>NUCLEOTIDE SEQUENCE</scope>
    <source>
        <strain evidence="6">CGMCC 4.7201</strain>
    </source>
</reference>
<dbReference type="PANTHER" id="PTHR12526">
    <property type="entry name" value="GLYCOSYLTRANSFERASE"/>
    <property type="match status" value="1"/>
</dbReference>
<dbReference type="Proteomes" id="UP000641932">
    <property type="component" value="Unassembled WGS sequence"/>
</dbReference>
<feature type="domain" description="Glycosyl transferase family 1" evidence="4">
    <location>
        <begin position="196"/>
        <end position="342"/>
    </location>
</feature>
<evidence type="ECO:0000256" key="2">
    <source>
        <dbReference type="ARBA" id="ARBA00022676"/>
    </source>
</evidence>
<dbReference type="Pfam" id="PF00534">
    <property type="entry name" value="Glycos_transf_1"/>
    <property type="match status" value="1"/>
</dbReference>
<dbReference type="CDD" id="cd03801">
    <property type="entry name" value="GT4_PimA-like"/>
    <property type="match status" value="1"/>
</dbReference>